<dbReference type="EMBL" id="SRJC01000001">
    <property type="protein sequence ID" value="TGB04805.1"/>
    <property type="molecule type" value="Genomic_DNA"/>
</dbReference>
<dbReference type="OrthoDB" id="1724615at2"/>
<keyword evidence="2" id="KW-0472">Membrane</keyword>
<reference evidence="4 5" key="1">
    <citation type="journal article" date="2003" name="Int. J. Syst. Evol. Microbiol.">
        <title>Halobacillus salinus sp. nov., isolated from a salt lake on the coast of the East Sea in Korea.</title>
        <authorList>
            <person name="Yoon J.H."/>
            <person name="Kang K.H."/>
            <person name="Park Y.H."/>
        </authorList>
    </citation>
    <scope>NUCLEOTIDE SEQUENCE [LARGE SCALE GENOMIC DNA]</scope>
    <source>
        <strain evidence="4 5">HSL-3</strain>
    </source>
</reference>
<dbReference type="SUPFAM" id="SSF158791">
    <property type="entry name" value="MgtE N-terminal domain-like"/>
    <property type="match status" value="1"/>
</dbReference>
<feature type="coiled-coil region" evidence="1">
    <location>
        <begin position="73"/>
        <end position="128"/>
    </location>
</feature>
<dbReference type="RefSeq" id="WP_079480190.1">
    <property type="nucleotide sequence ID" value="NZ_FVYZ01000004.1"/>
</dbReference>
<keyword evidence="1" id="KW-0175">Coiled coil</keyword>
<evidence type="ECO:0000313" key="5">
    <source>
        <dbReference type="Proteomes" id="UP000297982"/>
    </source>
</evidence>
<comment type="caution">
    <text evidence="4">The sequence shown here is derived from an EMBL/GenBank/DDBJ whole genome shotgun (WGS) entry which is preliminary data.</text>
</comment>
<evidence type="ECO:0000313" key="4">
    <source>
        <dbReference type="EMBL" id="TGB04805.1"/>
    </source>
</evidence>
<feature type="transmembrane region" description="Helical" evidence="2">
    <location>
        <begin position="16"/>
        <end position="41"/>
    </location>
</feature>
<evidence type="ECO:0000259" key="3">
    <source>
        <dbReference type="Pfam" id="PF03448"/>
    </source>
</evidence>
<sequence>MAKSEQAKHGGNKLQWFFFVIVIPVVFAITLALAIFTLLGINVFEQAEKYANQVPGLSQMVTTEDEKVIEGQTSELEATIANNNAQIEQLEQEVSGKDATIDDLNLQIEKLEKELESSKEAKEDTSEQVSDLATSFQGMDAEQAAPILSNMSEALAIDVLQEISSEERGEILGAMDPEVAASLASSFLGSPSP</sequence>
<proteinExistence type="predicted"/>
<organism evidence="4 5">
    <name type="scientific">Halobacillus salinus</name>
    <dbReference type="NCBI Taxonomy" id="192814"/>
    <lineage>
        <taxon>Bacteria</taxon>
        <taxon>Bacillati</taxon>
        <taxon>Bacillota</taxon>
        <taxon>Bacilli</taxon>
        <taxon>Bacillales</taxon>
        <taxon>Bacillaceae</taxon>
        <taxon>Halobacillus</taxon>
    </lineage>
</organism>
<accession>A0A4Z0H6X9</accession>
<name>A0A4Z0H6X9_9BACI</name>
<dbReference type="Proteomes" id="UP000297982">
    <property type="component" value="Unassembled WGS sequence"/>
</dbReference>
<evidence type="ECO:0000256" key="2">
    <source>
        <dbReference type="SAM" id="Phobius"/>
    </source>
</evidence>
<dbReference type="Gene3D" id="1.20.5.170">
    <property type="match status" value="1"/>
</dbReference>
<keyword evidence="2" id="KW-1133">Transmembrane helix</keyword>
<dbReference type="InterPro" id="IPR006668">
    <property type="entry name" value="Mg_transptr_MgtE_intracell_dom"/>
</dbReference>
<keyword evidence="5" id="KW-1185">Reference proteome</keyword>
<protein>
    <recommendedName>
        <fullName evidence="3">Magnesium transporter MgtE intracellular domain-containing protein</fullName>
    </recommendedName>
</protein>
<dbReference type="STRING" id="192814.GCA_900166575_01832"/>
<feature type="domain" description="Magnesium transporter MgtE intracellular" evidence="3">
    <location>
        <begin position="135"/>
        <end position="183"/>
    </location>
</feature>
<dbReference type="Pfam" id="PF03448">
    <property type="entry name" value="MgtE_N"/>
    <property type="match status" value="1"/>
</dbReference>
<gene>
    <name evidence="4" type="ORF">E4663_07380</name>
</gene>
<keyword evidence="2" id="KW-0812">Transmembrane</keyword>
<evidence type="ECO:0000256" key="1">
    <source>
        <dbReference type="SAM" id="Coils"/>
    </source>
</evidence>
<dbReference type="AlphaFoldDB" id="A0A4Z0H6X9"/>